<feature type="region of interest" description="Disordered" evidence="1">
    <location>
        <begin position="609"/>
        <end position="651"/>
    </location>
</feature>
<evidence type="ECO:0000313" key="2">
    <source>
        <dbReference type="EMBL" id="KZV33737.1"/>
    </source>
</evidence>
<feature type="region of interest" description="Disordered" evidence="1">
    <location>
        <begin position="681"/>
        <end position="834"/>
    </location>
</feature>
<feature type="region of interest" description="Disordered" evidence="1">
    <location>
        <begin position="332"/>
        <end position="394"/>
    </location>
</feature>
<feature type="region of interest" description="Disordered" evidence="1">
    <location>
        <begin position="1059"/>
        <end position="1082"/>
    </location>
</feature>
<evidence type="ECO:0000313" key="3">
    <source>
        <dbReference type="Proteomes" id="UP000250235"/>
    </source>
</evidence>
<dbReference type="PANTHER" id="PTHR31008:SF2">
    <property type="entry name" value="COP1-INTERACTING PROTEIN-LIKE PROTEIN"/>
    <property type="match status" value="1"/>
</dbReference>
<accession>A0A2Z7BI48</accession>
<feature type="compositionally biased region" description="Low complexity" evidence="1">
    <location>
        <begin position="1071"/>
        <end position="1082"/>
    </location>
</feature>
<feature type="compositionally biased region" description="Polar residues" evidence="1">
    <location>
        <begin position="878"/>
        <end position="892"/>
    </location>
</feature>
<dbReference type="AlphaFoldDB" id="A0A2Z7BI48"/>
<feature type="compositionally biased region" description="Polar residues" evidence="1">
    <location>
        <begin position="691"/>
        <end position="709"/>
    </location>
</feature>
<feature type="region of interest" description="Disordered" evidence="1">
    <location>
        <begin position="919"/>
        <end position="966"/>
    </location>
</feature>
<feature type="compositionally biased region" description="Polar residues" evidence="1">
    <location>
        <begin position="360"/>
        <end position="385"/>
    </location>
</feature>
<dbReference type="PANTHER" id="PTHR31008">
    <property type="entry name" value="COP1-INTERACTING PROTEIN-RELATED"/>
    <property type="match status" value="1"/>
</dbReference>
<evidence type="ECO:0008006" key="4">
    <source>
        <dbReference type="Google" id="ProtNLM"/>
    </source>
</evidence>
<dbReference type="Proteomes" id="UP000250235">
    <property type="component" value="Unassembled WGS sequence"/>
</dbReference>
<name>A0A2Z7BI48_9LAMI</name>
<feature type="region of interest" description="Disordered" evidence="1">
    <location>
        <begin position="254"/>
        <end position="278"/>
    </location>
</feature>
<sequence length="1100" mass="121329">MNRCDLIIISKDKKEKIVSGLLNPFLSHLKTAQDQISKGGYSILLEPKNGSDAAWFTKATLERFVRFVSTPEILERVHTLETEILQIEEAIIAQSHNDIGQILDDNREKPLRGHEGNKSVHDNEEKAIVLYKPEPPVPEANGSCLEEGNSKVQLLKILETRKTVLHKEQGMAFARAVAAGFDIDHVASLVSFAESFGATRLLEACSRFINLWKSKHETGEWLEIEASEVLPTRSEVPAINASAIFLSGMTDKHDESNHELAAEGNGKSGLANNAAPNGQQEYFQGQYPHLVFPSWTMNNPPAAQTVFPAYPVQGMPYYPAYAGSGPFFQPPHWPMEHPSSNFGHQSGHRKQSTDGRDNNTDSGTDGEYQNSRGDGLFLQTNNKSSGNRRNHLNSLDNLSLDNVVSDFGKDADDTHWQAFQICLLQEGDEHATADSKGMLAMENNRKKRVNKMGADPLAHGSQDRGAIQDARSNGIHKIDDRTFPRSRESDDFIIGSRQNQQKFRKSLDALDVNGFEGATNHMDGESSQGMTDESLIVPFRTMSIDQVGGRDRSAIDMGSEIPSVHQNLDVRKLVNYEPDGLSLMPERGTEKRSIGYDLTRDYEMQVCVDSSREKGKKNVNSHPLSKLRTGGPVRKGKSSKMSPLEDARARAERLRSYKADLQKMRKEKEEAEMKRIEALKQERQKRIAARGSSTTGSAKPSSLLPQTKQLPAKLSPATNKGSKFSDSEPGSSSPLQRSKVRTSVGADEPLKASKASKLSEGSHVAANRLTRSSSSLSESKRDSHGVTQDSKTSMARIWRLSEPKTITNSPAMLTKVRSAESVSKRKSSDGTERSKMSAIINLDRSKAAILPELKIKASKALLSSCENGPIVKGKQKVNGINPSTNAEGNVNLPNRVHQTDIDDNPIVEKTVVMLEYEKPSGPSLHPSEGKFDMGNKHYKDRDRGEESNVMSNLAAPHTPPPVSRDANHVLSSQLQKLSDSNEVKESYLDYSTTHLAKTMVEGTVRANVLDVKTAQMDKNSGTSEKTPVKELKGFKRLLKFGKKNHTSLSVDRSVDSECFSVDGTEHDDNARNSASSSEASRHFSLLSPFWSKTSEKKQAS</sequence>
<dbReference type="OrthoDB" id="1928292at2759"/>
<dbReference type="EMBL" id="KV005689">
    <property type="protein sequence ID" value="KZV33737.1"/>
    <property type="molecule type" value="Genomic_DNA"/>
</dbReference>
<keyword evidence="3" id="KW-1185">Reference proteome</keyword>
<evidence type="ECO:0000256" key="1">
    <source>
        <dbReference type="SAM" id="MobiDB-lite"/>
    </source>
</evidence>
<feature type="compositionally biased region" description="Polar residues" evidence="1">
    <location>
        <begin position="716"/>
        <end position="736"/>
    </location>
</feature>
<gene>
    <name evidence="2" type="ORF">F511_33479</name>
</gene>
<feature type="compositionally biased region" description="Basic and acidic residues" evidence="1">
    <location>
        <begin position="927"/>
        <end position="946"/>
    </location>
</feature>
<protein>
    <recommendedName>
        <fullName evidence="4">COP1-interacting protein 7</fullName>
    </recommendedName>
</protein>
<organism evidence="2 3">
    <name type="scientific">Dorcoceras hygrometricum</name>
    <dbReference type="NCBI Taxonomy" id="472368"/>
    <lineage>
        <taxon>Eukaryota</taxon>
        <taxon>Viridiplantae</taxon>
        <taxon>Streptophyta</taxon>
        <taxon>Embryophyta</taxon>
        <taxon>Tracheophyta</taxon>
        <taxon>Spermatophyta</taxon>
        <taxon>Magnoliopsida</taxon>
        <taxon>eudicotyledons</taxon>
        <taxon>Gunneridae</taxon>
        <taxon>Pentapetalae</taxon>
        <taxon>asterids</taxon>
        <taxon>lamiids</taxon>
        <taxon>Lamiales</taxon>
        <taxon>Gesneriaceae</taxon>
        <taxon>Didymocarpoideae</taxon>
        <taxon>Trichosporeae</taxon>
        <taxon>Loxocarpinae</taxon>
        <taxon>Dorcoceras</taxon>
    </lineage>
</organism>
<proteinExistence type="predicted"/>
<feature type="region of interest" description="Disordered" evidence="1">
    <location>
        <begin position="876"/>
        <end position="898"/>
    </location>
</feature>
<feature type="compositionally biased region" description="Basic and acidic residues" evidence="1">
    <location>
        <begin position="822"/>
        <end position="834"/>
    </location>
</feature>
<reference evidence="2 3" key="1">
    <citation type="journal article" date="2015" name="Proc. Natl. Acad. Sci. U.S.A.">
        <title>The resurrection genome of Boea hygrometrica: A blueprint for survival of dehydration.</title>
        <authorList>
            <person name="Xiao L."/>
            <person name="Yang G."/>
            <person name="Zhang L."/>
            <person name="Yang X."/>
            <person name="Zhao S."/>
            <person name="Ji Z."/>
            <person name="Zhou Q."/>
            <person name="Hu M."/>
            <person name="Wang Y."/>
            <person name="Chen M."/>
            <person name="Xu Y."/>
            <person name="Jin H."/>
            <person name="Xiao X."/>
            <person name="Hu G."/>
            <person name="Bao F."/>
            <person name="Hu Y."/>
            <person name="Wan P."/>
            <person name="Li L."/>
            <person name="Deng X."/>
            <person name="Kuang T."/>
            <person name="Xiang C."/>
            <person name="Zhu J.K."/>
            <person name="Oliver M.J."/>
            <person name="He Y."/>
        </authorList>
    </citation>
    <scope>NUCLEOTIDE SEQUENCE [LARGE SCALE GENOMIC DNA]</scope>
    <source>
        <strain evidence="3">cv. XS01</strain>
    </source>
</reference>